<reference evidence="1" key="1">
    <citation type="submission" date="2019-03" db="EMBL/GenBank/DDBJ databases">
        <authorList>
            <person name="Mank J."/>
            <person name="Almeida P."/>
        </authorList>
    </citation>
    <scope>NUCLEOTIDE SEQUENCE</scope>
    <source>
        <strain evidence="1">78183</strain>
    </source>
</reference>
<gene>
    <name evidence="1" type="ORF">SVIM_LOCUS25213</name>
</gene>
<protein>
    <submittedName>
        <fullName evidence="1">Uncharacterized protein</fullName>
    </submittedName>
</protein>
<sequence length="252" mass="27943">MSTPGAAISGCRARRKRTFYSHIYPGRTGFAFRIFLEREEGPLDEKYATVGAGLYCDTTVLGRIVATGFLGNYKIYQEIVMTMLLIQLQVRKDRGSILRTNHGQREFIVIRCNSARLVINQNKTNPSQTPHFILLIITTFDSNLRSMVVAATVRIQGATFVTVSSDGPSFPPEQTTVIPFSTAWNAPMAIGSSFGCYMSAMPDRISWCIVESLIVIVRAIVGSCSDYFPGKDQNLKVMDKHAQTNGGRIPIF</sequence>
<proteinExistence type="predicted"/>
<organism evidence="1">
    <name type="scientific">Salix viminalis</name>
    <name type="common">Common osier</name>
    <name type="synonym">Basket willow</name>
    <dbReference type="NCBI Taxonomy" id="40686"/>
    <lineage>
        <taxon>Eukaryota</taxon>
        <taxon>Viridiplantae</taxon>
        <taxon>Streptophyta</taxon>
        <taxon>Embryophyta</taxon>
        <taxon>Tracheophyta</taxon>
        <taxon>Spermatophyta</taxon>
        <taxon>Magnoliopsida</taxon>
        <taxon>eudicotyledons</taxon>
        <taxon>Gunneridae</taxon>
        <taxon>Pentapetalae</taxon>
        <taxon>rosids</taxon>
        <taxon>fabids</taxon>
        <taxon>Malpighiales</taxon>
        <taxon>Salicaceae</taxon>
        <taxon>Saliceae</taxon>
        <taxon>Salix</taxon>
    </lineage>
</organism>
<evidence type="ECO:0000313" key="1">
    <source>
        <dbReference type="EMBL" id="VFU22529.1"/>
    </source>
</evidence>
<dbReference type="AlphaFoldDB" id="A0A6N2K354"/>
<accession>A0A6N2K354</accession>
<dbReference type="EMBL" id="CAADRP010000069">
    <property type="protein sequence ID" value="VFU22529.1"/>
    <property type="molecule type" value="Genomic_DNA"/>
</dbReference>
<name>A0A6N2K354_SALVM</name>